<dbReference type="EMBL" id="LUUI01000119">
    <property type="protein sequence ID" value="OAI13463.1"/>
    <property type="molecule type" value="Genomic_DNA"/>
</dbReference>
<comment type="caution">
    <text evidence="1">The sequence shown here is derived from an EMBL/GenBank/DDBJ whole genome shotgun (WGS) entry which is preliminary data.</text>
</comment>
<sequence>MNQKNKHITELMELAGQAKPLIEALASEMTVITTRMAALEALGLIYASEYWRKDSDGQPKYFYLLYPLRQGEPRRRDYIGCDPTRIEAARQGLTRAKEYDALAVELDCLEGRARSGLFGMKDALRHLSNKNYRQ</sequence>
<keyword evidence="2" id="KW-1185">Reference proteome</keyword>
<dbReference type="AlphaFoldDB" id="A0A177N7I7"/>
<protein>
    <submittedName>
        <fullName evidence="1">Uncharacterized protein</fullName>
    </submittedName>
</protein>
<accession>A0A177N7I7</accession>
<evidence type="ECO:0000313" key="2">
    <source>
        <dbReference type="Proteomes" id="UP000078476"/>
    </source>
</evidence>
<gene>
    <name evidence="1" type="ORF">A1359_12265</name>
</gene>
<evidence type="ECO:0000313" key="1">
    <source>
        <dbReference type="EMBL" id="OAI13463.1"/>
    </source>
</evidence>
<dbReference type="RefSeq" id="WP_066984292.1">
    <property type="nucleotide sequence ID" value="NZ_LUUI01000119.1"/>
</dbReference>
<dbReference type="OrthoDB" id="9156384at2"/>
<reference evidence="1 2" key="1">
    <citation type="submission" date="2016-03" db="EMBL/GenBank/DDBJ databases">
        <authorList>
            <person name="Ploux O."/>
        </authorList>
    </citation>
    <scope>NUCLEOTIDE SEQUENCE [LARGE SCALE GENOMIC DNA]</scope>
    <source>
        <strain evidence="1 2">R-45370</strain>
    </source>
</reference>
<organism evidence="1 2">
    <name type="scientific">Methylomonas lenta</name>
    <dbReference type="NCBI Taxonomy" id="980561"/>
    <lineage>
        <taxon>Bacteria</taxon>
        <taxon>Pseudomonadati</taxon>
        <taxon>Pseudomonadota</taxon>
        <taxon>Gammaproteobacteria</taxon>
        <taxon>Methylococcales</taxon>
        <taxon>Methylococcaceae</taxon>
        <taxon>Methylomonas</taxon>
    </lineage>
</organism>
<proteinExistence type="predicted"/>
<name>A0A177N7I7_9GAMM</name>
<dbReference type="Proteomes" id="UP000078476">
    <property type="component" value="Unassembled WGS sequence"/>
</dbReference>